<dbReference type="OrthoDB" id="7357874at2"/>
<accession>A0A1M6NQ61</accession>
<dbReference type="AlphaFoldDB" id="A0A1M6NQ61"/>
<dbReference type="SUPFAM" id="SSF52467">
    <property type="entry name" value="DHS-like NAD/FAD-binding domain"/>
    <property type="match status" value="1"/>
</dbReference>
<gene>
    <name evidence="1" type="ORF">SAMN05444159_2072</name>
</gene>
<dbReference type="Pfam" id="PF13289">
    <property type="entry name" value="SIR2_2"/>
    <property type="match status" value="1"/>
</dbReference>
<organism evidence="1 2">
    <name type="scientific">Bradyrhizobium lablabi</name>
    <dbReference type="NCBI Taxonomy" id="722472"/>
    <lineage>
        <taxon>Bacteria</taxon>
        <taxon>Pseudomonadati</taxon>
        <taxon>Pseudomonadota</taxon>
        <taxon>Alphaproteobacteria</taxon>
        <taxon>Hyphomicrobiales</taxon>
        <taxon>Nitrobacteraceae</taxon>
        <taxon>Bradyrhizobium</taxon>
    </lineage>
</organism>
<dbReference type="InterPro" id="IPR029035">
    <property type="entry name" value="DHS-like_NAD/FAD-binding_dom"/>
</dbReference>
<name>A0A1M6NQ61_9BRAD</name>
<sequence length="272" mass="30298">MSDGIPLIPEMPRVLRESAQRGTLIPFIGAGASRLAGCPNWSELADRALRFFVESGKFSYSQLAQVGNLTPRVKLSVALGLQAEHKLKIDFGALLAPKDGYNNALGRRLFGSLARLGKTFVTTNYDSWLDTEFSETGNVVSSPDQSVAQSSTPTRRITFDSVNDFTPANLNKPNTVFHLHGSLRNPNDLVITTKHYIQRYANDRNNLDPNKENRTLTFLEYLFANKTVLFIGYGLEERRFRLLAYSTRFVRVLSDTGLGVGNFLGHLLPLQS</sequence>
<evidence type="ECO:0000313" key="2">
    <source>
        <dbReference type="Proteomes" id="UP000189935"/>
    </source>
</evidence>
<dbReference type="RefSeq" id="WP_079538059.1">
    <property type="nucleotide sequence ID" value="NZ_LT670844.1"/>
</dbReference>
<dbReference type="Proteomes" id="UP000189935">
    <property type="component" value="Chromosome I"/>
</dbReference>
<dbReference type="EMBL" id="LT670844">
    <property type="protein sequence ID" value="SHJ97849.1"/>
    <property type="molecule type" value="Genomic_DNA"/>
</dbReference>
<reference evidence="1 2" key="1">
    <citation type="submission" date="2016-11" db="EMBL/GenBank/DDBJ databases">
        <authorList>
            <person name="Jaros S."/>
            <person name="Januszkiewicz K."/>
            <person name="Wedrychowicz H."/>
        </authorList>
    </citation>
    <scope>NUCLEOTIDE SEQUENCE [LARGE SCALE GENOMIC DNA]</scope>
    <source>
        <strain evidence="1 2">GAS499</strain>
    </source>
</reference>
<evidence type="ECO:0000313" key="1">
    <source>
        <dbReference type="EMBL" id="SHJ97849.1"/>
    </source>
</evidence>
<protein>
    <submittedName>
        <fullName evidence="1">SIR2-like domain-containing protein</fullName>
    </submittedName>
</protein>
<proteinExistence type="predicted"/>